<reference evidence="4 5" key="1">
    <citation type="submission" date="2018-08" db="EMBL/GenBank/DDBJ databases">
        <title>A genome reference for cultivated species of the human gut microbiota.</title>
        <authorList>
            <person name="Zou Y."/>
            <person name="Xue W."/>
            <person name="Luo G."/>
        </authorList>
    </citation>
    <scope>NUCLEOTIDE SEQUENCE [LARGE SCALE GENOMIC DNA]</scope>
    <source>
        <strain evidence="4 5">AF38-2</strain>
    </source>
</reference>
<accession>A0A415KPS2</accession>
<evidence type="ECO:0000313" key="4">
    <source>
        <dbReference type="EMBL" id="RHL38146.1"/>
    </source>
</evidence>
<proteinExistence type="predicted"/>
<dbReference type="InterPro" id="IPR008979">
    <property type="entry name" value="Galactose-bd-like_sf"/>
</dbReference>
<keyword evidence="1" id="KW-0732">Signal</keyword>
<name>A0A415KPS2_9BACE</name>
<feature type="chain" id="PRO_5036105872" description="BACON domain-containing protein" evidence="1">
    <location>
        <begin position="19"/>
        <end position="536"/>
    </location>
</feature>
<feature type="domain" description="BACON" evidence="2">
    <location>
        <begin position="198"/>
        <end position="258"/>
    </location>
</feature>
<evidence type="ECO:0000313" key="3">
    <source>
        <dbReference type="EMBL" id="KAB6084716.1"/>
    </source>
</evidence>
<organism evidence="4 5">
    <name type="scientific">Bacteroides xylanisolvens</name>
    <dbReference type="NCBI Taxonomy" id="371601"/>
    <lineage>
        <taxon>Bacteria</taxon>
        <taxon>Pseudomonadati</taxon>
        <taxon>Bacteroidota</taxon>
        <taxon>Bacteroidia</taxon>
        <taxon>Bacteroidales</taxon>
        <taxon>Bacteroidaceae</taxon>
        <taxon>Bacteroides</taxon>
    </lineage>
</organism>
<reference evidence="3 6" key="2">
    <citation type="journal article" date="2019" name="Nat. Med.">
        <title>A library of human gut bacterial isolates paired with longitudinal multiomics data enables mechanistic microbiome research.</title>
        <authorList>
            <person name="Poyet M."/>
            <person name="Groussin M."/>
            <person name="Gibbons S.M."/>
            <person name="Avila-Pacheco J."/>
            <person name="Jiang X."/>
            <person name="Kearney S.M."/>
            <person name="Perrotta A.R."/>
            <person name="Berdy B."/>
            <person name="Zhao S."/>
            <person name="Lieberman T.D."/>
            <person name="Swanson P.K."/>
            <person name="Smith M."/>
            <person name="Roesemann S."/>
            <person name="Alexander J.E."/>
            <person name="Rich S.A."/>
            <person name="Livny J."/>
            <person name="Vlamakis H."/>
            <person name="Clish C."/>
            <person name="Bullock K."/>
            <person name="Deik A."/>
            <person name="Scott J."/>
            <person name="Pierce K.A."/>
            <person name="Xavier R.J."/>
            <person name="Alm E.J."/>
        </authorList>
    </citation>
    <scope>NUCLEOTIDE SEQUENCE [LARGE SCALE GENOMIC DNA]</scope>
    <source>
        <strain evidence="3 6">BIOML-A73</strain>
    </source>
</reference>
<dbReference type="RefSeq" id="WP_049701116.1">
    <property type="nucleotide sequence ID" value="NZ_JAQEAW010000006.1"/>
</dbReference>
<dbReference type="Proteomes" id="UP000474077">
    <property type="component" value="Unassembled WGS sequence"/>
</dbReference>
<dbReference type="AlphaFoldDB" id="A0A415KPS2"/>
<dbReference type="Proteomes" id="UP000284495">
    <property type="component" value="Unassembled WGS sequence"/>
</dbReference>
<feature type="domain" description="BACON" evidence="2">
    <location>
        <begin position="78"/>
        <end position="131"/>
    </location>
</feature>
<dbReference type="InterPro" id="IPR024361">
    <property type="entry name" value="BACON"/>
</dbReference>
<dbReference type="PROSITE" id="PS51257">
    <property type="entry name" value="PROKAR_LIPOPROTEIN"/>
    <property type="match status" value="1"/>
</dbReference>
<comment type="caution">
    <text evidence="4">The sequence shown here is derived from an EMBL/GenBank/DDBJ whole genome shotgun (WGS) entry which is preliminary data.</text>
</comment>
<dbReference type="InterPro" id="IPR013783">
    <property type="entry name" value="Ig-like_fold"/>
</dbReference>
<dbReference type="Gene3D" id="2.60.40.10">
    <property type="entry name" value="Immunoglobulins"/>
    <property type="match status" value="1"/>
</dbReference>
<evidence type="ECO:0000313" key="5">
    <source>
        <dbReference type="Proteomes" id="UP000284495"/>
    </source>
</evidence>
<gene>
    <name evidence="4" type="ORF">DW027_10495</name>
    <name evidence="3" type="ORF">GA560_07050</name>
</gene>
<protein>
    <recommendedName>
        <fullName evidence="2">BACON domain-containing protein</fullName>
    </recommendedName>
</protein>
<evidence type="ECO:0000313" key="6">
    <source>
        <dbReference type="Proteomes" id="UP000474077"/>
    </source>
</evidence>
<dbReference type="SUPFAM" id="SSF49785">
    <property type="entry name" value="Galactose-binding domain-like"/>
    <property type="match status" value="1"/>
</dbReference>
<evidence type="ECO:0000256" key="1">
    <source>
        <dbReference type="SAM" id="SignalP"/>
    </source>
</evidence>
<dbReference type="EMBL" id="QROO01000011">
    <property type="protein sequence ID" value="RHL38146.1"/>
    <property type="molecule type" value="Genomic_DNA"/>
</dbReference>
<dbReference type="Pfam" id="PF13004">
    <property type="entry name" value="BACON"/>
    <property type="match status" value="2"/>
</dbReference>
<feature type="signal peptide" evidence="1">
    <location>
        <begin position="1"/>
        <end position="18"/>
    </location>
</feature>
<evidence type="ECO:0000259" key="2">
    <source>
        <dbReference type="Pfam" id="PF13004"/>
    </source>
</evidence>
<dbReference type="EMBL" id="WDER01000013">
    <property type="protein sequence ID" value="KAB6084716.1"/>
    <property type="molecule type" value="Genomic_DNA"/>
</dbReference>
<sequence length="536" mass="59441">MKYIYLLLLCLLGLQACNDDKEVDWTPDALTVSSNELLEEAGDGHWKVTLPTEYQGAVKLDIQTDKAWGVEVVYMSNEEEEWIAPSTQEGNGAATLLLNIADNGTSKDRKASVVITTKGEVPVKKMVTIIQGNVEELLSVGTIDEQDFPENISVTKDATSALLVTLPRDFTSSGERDLNILTYGGTASCDVEITFPNEEHGDWVVKAAEPVMLPGGREVKTLALTIKENTANVYREALVKFTATAGELTIEKTVKIVQYGEEKIVWNEEYSQSETQFIVSSDANERLLIATCENINPADLEVTGGKEWLELTQEEGKVYAKLAVNNSTNQERSSEIVIKNKKSGSTAKKTLKQGMYGYGIVLDKTSWKILGEKCSSNVQTQVNDGSIKKLINNEWTPNKSNQKHVQFDGGNDSNPYIFVFDLGDISREYTHLGLMPRLQWTAPAPKTVKIEVSADGNSWETVVDKVSGNGFTVAELKGESNTNDDHYEGIVRWFDLGVQQKRYIRLSVYETHWTNSKGHVLCLDEVFVADRSAVVE</sequence>
<dbReference type="Gene3D" id="2.60.120.260">
    <property type="entry name" value="Galactose-binding domain-like"/>
    <property type="match status" value="1"/>
</dbReference>